<keyword evidence="2" id="KW-0808">Transferase</keyword>
<gene>
    <name evidence="4" type="ORF">Ahy_B02g057948</name>
</gene>
<proteinExistence type="predicted"/>
<dbReference type="Pfam" id="PF00201">
    <property type="entry name" value="UDPGT"/>
    <property type="match status" value="1"/>
</dbReference>
<keyword evidence="5" id="KW-1185">Reference proteome</keyword>
<evidence type="ECO:0000313" key="4">
    <source>
        <dbReference type="EMBL" id="RYR24446.1"/>
    </source>
</evidence>
<sequence length="239" mass="25495">MSSSSVHVGCSKSKLNGLGQTDSSLMASVASLDSTIGLRLMPELLGLDAPVPVAVDAGSEGEVTCTDARKLQDSNPSPNIRETNEKPSANYFRDSSSGNNDPLSFLPSGFLERTKGQGFVVSHWAPQVEVLGHRATGGFLTHCGWFSTVESIVHGVAIIAWPLFSEQRMIAAILADGMRVRPKVDDESGVVEKDEVANAVKSLMGENEGREIHERMRVLKDEAAAAIKQDGSSTVTLSK</sequence>
<dbReference type="EMBL" id="SDMP01000012">
    <property type="protein sequence ID" value="RYR24446.1"/>
    <property type="molecule type" value="Genomic_DNA"/>
</dbReference>
<organism evidence="4 5">
    <name type="scientific">Arachis hypogaea</name>
    <name type="common">Peanut</name>
    <dbReference type="NCBI Taxonomy" id="3818"/>
    <lineage>
        <taxon>Eukaryota</taxon>
        <taxon>Viridiplantae</taxon>
        <taxon>Streptophyta</taxon>
        <taxon>Embryophyta</taxon>
        <taxon>Tracheophyta</taxon>
        <taxon>Spermatophyta</taxon>
        <taxon>Magnoliopsida</taxon>
        <taxon>eudicotyledons</taxon>
        <taxon>Gunneridae</taxon>
        <taxon>Pentapetalae</taxon>
        <taxon>rosids</taxon>
        <taxon>fabids</taxon>
        <taxon>Fabales</taxon>
        <taxon>Fabaceae</taxon>
        <taxon>Papilionoideae</taxon>
        <taxon>50 kb inversion clade</taxon>
        <taxon>dalbergioids sensu lato</taxon>
        <taxon>Dalbergieae</taxon>
        <taxon>Pterocarpus clade</taxon>
        <taxon>Arachis</taxon>
    </lineage>
</organism>
<dbReference type="InterPro" id="IPR002213">
    <property type="entry name" value="UDP_glucos_trans"/>
</dbReference>
<dbReference type="Gene3D" id="3.40.50.2000">
    <property type="entry name" value="Glycogen Phosphorylase B"/>
    <property type="match status" value="1"/>
</dbReference>
<keyword evidence="1" id="KW-0328">Glycosyltransferase</keyword>
<dbReference type="PANTHER" id="PTHR48046:SF1">
    <property type="entry name" value="GLYCOSYLTRANSFERASE-RELATED"/>
    <property type="match status" value="1"/>
</dbReference>
<evidence type="ECO:0000256" key="3">
    <source>
        <dbReference type="SAM" id="MobiDB-lite"/>
    </source>
</evidence>
<dbReference type="CDD" id="cd03784">
    <property type="entry name" value="GT1_Gtf-like"/>
    <property type="match status" value="1"/>
</dbReference>
<dbReference type="GO" id="GO:0008194">
    <property type="term" value="F:UDP-glycosyltransferase activity"/>
    <property type="evidence" value="ECO:0007669"/>
    <property type="project" value="InterPro"/>
</dbReference>
<evidence type="ECO:0000256" key="1">
    <source>
        <dbReference type="ARBA" id="ARBA00022676"/>
    </source>
</evidence>
<dbReference type="PANTHER" id="PTHR48046">
    <property type="entry name" value="UDP-GLYCOSYLTRANSFERASE 72E1"/>
    <property type="match status" value="1"/>
</dbReference>
<feature type="region of interest" description="Disordered" evidence="3">
    <location>
        <begin position="69"/>
        <end position="100"/>
    </location>
</feature>
<evidence type="ECO:0000256" key="2">
    <source>
        <dbReference type="ARBA" id="ARBA00022679"/>
    </source>
</evidence>
<dbReference type="Proteomes" id="UP000289738">
    <property type="component" value="Chromosome B02"/>
</dbReference>
<dbReference type="AlphaFoldDB" id="A0A445ADB5"/>
<reference evidence="4 5" key="1">
    <citation type="submission" date="2019-01" db="EMBL/GenBank/DDBJ databases">
        <title>Sequencing of cultivated peanut Arachis hypogaea provides insights into genome evolution and oil improvement.</title>
        <authorList>
            <person name="Chen X."/>
        </authorList>
    </citation>
    <scope>NUCLEOTIDE SEQUENCE [LARGE SCALE GENOMIC DNA]</scope>
    <source>
        <strain evidence="5">cv. Fuhuasheng</strain>
        <tissue evidence="4">Leaves</tissue>
    </source>
</reference>
<evidence type="ECO:0000313" key="5">
    <source>
        <dbReference type="Proteomes" id="UP000289738"/>
    </source>
</evidence>
<accession>A0A445ADB5</accession>
<evidence type="ECO:0008006" key="6">
    <source>
        <dbReference type="Google" id="ProtNLM"/>
    </source>
</evidence>
<name>A0A445ADB5_ARAHY</name>
<comment type="caution">
    <text evidence="4">The sequence shown here is derived from an EMBL/GenBank/DDBJ whole genome shotgun (WGS) entry which is preliminary data.</text>
</comment>
<dbReference type="SUPFAM" id="SSF53756">
    <property type="entry name" value="UDP-Glycosyltransferase/glycogen phosphorylase"/>
    <property type="match status" value="1"/>
</dbReference>
<protein>
    <recommendedName>
        <fullName evidence="6">UDP-glycosyltransferases domain-containing protein</fullName>
    </recommendedName>
</protein>